<evidence type="ECO:0000259" key="10">
    <source>
        <dbReference type="Pfam" id="PF01975"/>
    </source>
</evidence>
<keyword evidence="7 9" id="KW-0547">Nucleotide-binding</keyword>
<dbReference type="InterPro" id="IPR030048">
    <property type="entry name" value="SurE"/>
</dbReference>
<dbReference type="EMBL" id="CP016893">
    <property type="protein sequence ID" value="AST59090.1"/>
    <property type="molecule type" value="Genomic_DNA"/>
</dbReference>
<dbReference type="FunFam" id="3.40.1210.10:FF:000001">
    <property type="entry name" value="5'/3'-nucleotidase SurE"/>
    <property type="match status" value="1"/>
</dbReference>
<proteinExistence type="inferred from homology"/>
<dbReference type="GeneID" id="93864198"/>
<dbReference type="RefSeq" id="WP_013297836.1">
    <property type="nucleotide sequence ID" value="NZ_CP016893.1"/>
</dbReference>
<evidence type="ECO:0000256" key="8">
    <source>
        <dbReference type="ARBA" id="ARBA00022801"/>
    </source>
</evidence>
<dbReference type="NCBIfam" id="TIGR00087">
    <property type="entry name" value="surE"/>
    <property type="match status" value="1"/>
</dbReference>
<comment type="cofactor">
    <cofactor evidence="9">
        <name>a divalent metal cation</name>
        <dbReference type="ChEBI" id="CHEBI:60240"/>
    </cofactor>
    <text evidence="9">Binds 1 divalent metal cation per subunit.</text>
</comment>
<feature type="binding site" evidence="9">
    <location>
        <position position="9"/>
    </location>
    <ligand>
        <name>a divalent metal cation</name>
        <dbReference type="ChEBI" id="CHEBI:60240"/>
    </ligand>
</feature>
<reference evidence="11 12" key="1">
    <citation type="submission" date="2016-08" db="EMBL/GenBank/DDBJ databases">
        <title>A novel genetic cassette of butanologenic Thermoanaerobacterium thermosaccharolyticum that directly convert cellulose to butanol.</title>
        <authorList>
            <person name="Li T."/>
            <person name="He J."/>
        </authorList>
    </citation>
    <scope>NUCLEOTIDE SEQUENCE [LARGE SCALE GENOMIC DNA]</scope>
    <source>
        <strain evidence="11 12">TG57</strain>
    </source>
</reference>
<organism evidence="11 12">
    <name type="scientific">Thermoanaerobacterium thermosaccharolyticum</name>
    <name type="common">Clostridium thermosaccharolyticum</name>
    <dbReference type="NCBI Taxonomy" id="1517"/>
    <lineage>
        <taxon>Bacteria</taxon>
        <taxon>Bacillati</taxon>
        <taxon>Bacillota</taxon>
        <taxon>Clostridia</taxon>
        <taxon>Thermoanaerobacterales</taxon>
        <taxon>Thermoanaerobacteraceae</taxon>
        <taxon>Thermoanaerobacterium</taxon>
    </lineage>
</organism>
<comment type="similarity">
    <text evidence="4 9">Belongs to the SurE nucleotidase family.</text>
</comment>
<dbReference type="EC" id="3.1.3.5" evidence="9"/>
<feature type="domain" description="Survival protein SurE-like phosphatase/nucleotidase" evidence="10">
    <location>
        <begin position="3"/>
        <end position="185"/>
    </location>
</feature>
<sequence>MNVLLTNDDGILSPGINKLADILKGSYNVVVVAPDRERSAVGHAITMHKPLRIKKIKDEENLKIFHANGTPSDCVKLGIDVVMKDKPDIIVSGINDGFNLGTDILYSGTVSAAMEGSINGFSSIAISLEAGSDITDKALLFIKKLIKSVAKNGLPKNALLNVNIPNISDNYSGVKITKLGYRNYVENFTRRIDPHGREYYWLAGKVLENINEEDSDIVAVKNGFISITPIQFDLTMYNLIDTLKKWDIQI</sequence>
<keyword evidence="8 9" id="KW-0378">Hydrolase</keyword>
<evidence type="ECO:0000256" key="9">
    <source>
        <dbReference type="HAMAP-Rule" id="MF_00060"/>
    </source>
</evidence>
<dbReference type="GO" id="GO:0008253">
    <property type="term" value="F:5'-nucleotidase activity"/>
    <property type="evidence" value="ECO:0007669"/>
    <property type="project" value="UniProtKB-UniRule"/>
</dbReference>
<dbReference type="Pfam" id="PF01975">
    <property type="entry name" value="SurE"/>
    <property type="match status" value="1"/>
</dbReference>
<dbReference type="NCBIfam" id="NF001490">
    <property type="entry name" value="PRK00346.1-4"/>
    <property type="match status" value="1"/>
</dbReference>
<feature type="binding site" evidence="9">
    <location>
        <position position="39"/>
    </location>
    <ligand>
        <name>a divalent metal cation</name>
        <dbReference type="ChEBI" id="CHEBI:60240"/>
    </ligand>
</feature>
<dbReference type="Proteomes" id="UP000214975">
    <property type="component" value="Chromosome"/>
</dbReference>
<protein>
    <recommendedName>
        <fullName evidence="9">5'-nucleotidase SurE</fullName>
        <ecNumber evidence="9">3.1.3.5</ecNumber>
    </recommendedName>
    <alternativeName>
        <fullName evidence="9">Nucleoside 5'-monophosphate phosphohydrolase</fullName>
    </alternativeName>
</protein>
<evidence type="ECO:0000256" key="2">
    <source>
        <dbReference type="ARBA" id="ARBA00001946"/>
    </source>
</evidence>
<dbReference type="GO" id="GO:0000166">
    <property type="term" value="F:nucleotide binding"/>
    <property type="evidence" value="ECO:0007669"/>
    <property type="project" value="UniProtKB-KW"/>
</dbReference>
<name>A0A223I321_THETR</name>
<dbReference type="InterPro" id="IPR036523">
    <property type="entry name" value="SurE-like_sf"/>
</dbReference>
<dbReference type="GO" id="GO:0005737">
    <property type="term" value="C:cytoplasm"/>
    <property type="evidence" value="ECO:0007669"/>
    <property type="project" value="UniProtKB-SubCell"/>
</dbReference>
<evidence type="ECO:0000313" key="11">
    <source>
        <dbReference type="EMBL" id="AST59090.1"/>
    </source>
</evidence>
<dbReference type="GO" id="GO:0004309">
    <property type="term" value="F:exopolyphosphatase activity"/>
    <property type="evidence" value="ECO:0007669"/>
    <property type="project" value="TreeGrafter"/>
</dbReference>
<dbReference type="GO" id="GO:0046872">
    <property type="term" value="F:metal ion binding"/>
    <property type="evidence" value="ECO:0007669"/>
    <property type="project" value="UniProtKB-UniRule"/>
</dbReference>
<dbReference type="InterPro" id="IPR002828">
    <property type="entry name" value="SurE-like_Pase/nucleotidase"/>
</dbReference>
<feature type="binding site" evidence="9">
    <location>
        <position position="95"/>
    </location>
    <ligand>
        <name>a divalent metal cation</name>
        <dbReference type="ChEBI" id="CHEBI:60240"/>
    </ligand>
</feature>
<dbReference type="PANTHER" id="PTHR30457">
    <property type="entry name" value="5'-NUCLEOTIDASE SURE"/>
    <property type="match status" value="1"/>
</dbReference>
<keyword evidence="5 9" id="KW-0963">Cytoplasm</keyword>
<dbReference type="GO" id="GO:0008254">
    <property type="term" value="F:3'-nucleotidase activity"/>
    <property type="evidence" value="ECO:0007669"/>
    <property type="project" value="TreeGrafter"/>
</dbReference>
<evidence type="ECO:0000256" key="4">
    <source>
        <dbReference type="ARBA" id="ARBA00011062"/>
    </source>
</evidence>
<evidence type="ECO:0000256" key="3">
    <source>
        <dbReference type="ARBA" id="ARBA00004496"/>
    </source>
</evidence>
<dbReference type="Gene3D" id="3.40.1210.10">
    <property type="entry name" value="Survival protein SurE-like phosphatase/nucleotidase"/>
    <property type="match status" value="1"/>
</dbReference>
<dbReference type="NCBIfam" id="NF001492">
    <property type="entry name" value="PRK00346.2-2"/>
    <property type="match status" value="1"/>
</dbReference>
<dbReference type="PANTHER" id="PTHR30457:SF12">
    <property type="entry name" value="5'_3'-NUCLEOTIDASE SURE"/>
    <property type="match status" value="1"/>
</dbReference>
<evidence type="ECO:0000256" key="7">
    <source>
        <dbReference type="ARBA" id="ARBA00022741"/>
    </source>
</evidence>
<feature type="binding site" evidence="9">
    <location>
        <position position="8"/>
    </location>
    <ligand>
        <name>a divalent metal cation</name>
        <dbReference type="ChEBI" id="CHEBI:60240"/>
    </ligand>
</feature>
<evidence type="ECO:0000313" key="12">
    <source>
        <dbReference type="Proteomes" id="UP000214975"/>
    </source>
</evidence>
<keyword evidence="6 9" id="KW-0479">Metal-binding</keyword>
<dbReference type="AlphaFoldDB" id="A0A223I321"/>
<evidence type="ECO:0000256" key="6">
    <source>
        <dbReference type="ARBA" id="ARBA00022723"/>
    </source>
</evidence>
<comment type="cofactor">
    <cofactor evidence="2">
        <name>Mg(2+)</name>
        <dbReference type="ChEBI" id="CHEBI:18420"/>
    </cofactor>
</comment>
<comment type="catalytic activity">
    <reaction evidence="1 9">
        <text>a ribonucleoside 5'-phosphate + H2O = a ribonucleoside + phosphate</text>
        <dbReference type="Rhea" id="RHEA:12484"/>
        <dbReference type="ChEBI" id="CHEBI:15377"/>
        <dbReference type="ChEBI" id="CHEBI:18254"/>
        <dbReference type="ChEBI" id="CHEBI:43474"/>
        <dbReference type="ChEBI" id="CHEBI:58043"/>
        <dbReference type="EC" id="3.1.3.5"/>
    </reaction>
</comment>
<accession>A0A223I321</accession>
<gene>
    <name evidence="9" type="primary">surE</name>
    <name evidence="11" type="ORF">Thert_03357</name>
</gene>
<comment type="subcellular location">
    <subcellularLocation>
        <location evidence="3 9">Cytoplasm</location>
    </subcellularLocation>
</comment>
<evidence type="ECO:0000256" key="1">
    <source>
        <dbReference type="ARBA" id="ARBA00000815"/>
    </source>
</evidence>
<dbReference type="HAMAP" id="MF_00060">
    <property type="entry name" value="SurE"/>
    <property type="match status" value="1"/>
</dbReference>
<dbReference type="SUPFAM" id="SSF64167">
    <property type="entry name" value="SurE-like"/>
    <property type="match status" value="1"/>
</dbReference>
<dbReference type="OMA" id="PTGERYW"/>
<comment type="function">
    <text evidence="9">Nucleotidase that shows phosphatase activity on nucleoside 5'-monophosphates.</text>
</comment>
<evidence type="ECO:0000256" key="5">
    <source>
        <dbReference type="ARBA" id="ARBA00022490"/>
    </source>
</evidence>